<dbReference type="Proteomes" id="UP000238762">
    <property type="component" value="Unassembled WGS sequence"/>
</dbReference>
<sequence>MSMQSWFVVKVLVLSALISVGIKYGAPSLNMAPSTTNALILVFSPTVIMAVLLGNRWWRSL</sequence>
<reference evidence="2 3" key="2">
    <citation type="submission" date="2018-03" db="EMBL/GenBank/DDBJ databases">
        <title>The ancient ancestry and fast evolution of plastids.</title>
        <authorList>
            <person name="Moore K.R."/>
            <person name="Magnabosco C."/>
            <person name="Momper L."/>
            <person name="Gold D.A."/>
            <person name="Bosak T."/>
            <person name="Fournier G.P."/>
        </authorList>
    </citation>
    <scope>NUCLEOTIDE SEQUENCE [LARGE SCALE GENOMIC DNA]</scope>
    <source>
        <strain evidence="2 3">CCAP 1448/3</strain>
    </source>
</reference>
<name>A0A2T1BX27_9CYAN</name>
<evidence type="ECO:0000313" key="2">
    <source>
        <dbReference type="EMBL" id="PSB00508.1"/>
    </source>
</evidence>
<evidence type="ECO:0008006" key="4">
    <source>
        <dbReference type="Google" id="ProtNLM"/>
    </source>
</evidence>
<accession>A0A2T1BX27</accession>
<feature type="transmembrane region" description="Helical" evidence="1">
    <location>
        <begin position="7"/>
        <end position="26"/>
    </location>
</feature>
<protein>
    <recommendedName>
        <fullName evidence="4">EamA family transporter</fullName>
    </recommendedName>
</protein>
<reference evidence="2 3" key="1">
    <citation type="submission" date="2018-02" db="EMBL/GenBank/DDBJ databases">
        <authorList>
            <person name="Cohen D.B."/>
            <person name="Kent A.D."/>
        </authorList>
    </citation>
    <scope>NUCLEOTIDE SEQUENCE [LARGE SCALE GENOMIC DNA]</scope>
    <source>
        <strain evidence="2 3">CCAP 1448/3</strain>
    </source>
</reference>
<evidence type="ECO:0000256" key="1">
    <source>
        <dbReference type="SAM" id="Phobius"/>
    </source>
</evidence>
<dbReference type="OrthoDB" id="428271at2"/>
<dbReference type="AlphaFoldDB" id="A0A2T1BX27"/>
<comment type="caution">
    <text evidence="2">The sequence shown here is derived from an EMBL/GenBank/DDBJ whole genome shotgun (WGS) entry which is preliminary data.</text>
</comment>
<proteinExistence type="predicted"/>
<gene>
    <name evidence="2" type="ORF">C7B64_23125</name>
</gene>
<feature type="transmembrane region" description="Helical" evidence="1">
    <location>
        <begin position="38"/>
        <end position="58"/>
    </location>
</feature>
<evidence type="ECO:0000313" key="3">
    <source>
        <dbReference type="Proteomes" id="UP000238762"/>
    </source>
</evidence>
<organism evidence="2 3">
    <name type="scientific">Merismopedia glauca CCAP 1448/3</name>
    <dbReference type="NCBI Taxonomy" id="1296344"/>
    <lineage>
        <taxon>Bacteria</taxon>
        <taxon>Bacillati</taxon>
        <taxon>Cyanobacteriota</taxon>
        <taxon>Cyanophyceae</taxon>
        <taxon>Synechococcales</taxon>
        <taxon>Merismopediaceae</taxon>
        <taxon>Merismopedia</taxon>
    </lineage>
</organism>
<keyword evidence="3" id="KW-1185">Reference proteome</keyword>
<keyword evidence="1" id="KW-1133">Transmembrane helix</keyword>
<keyword evidence="1" id="KW-0812">Transmembrane</keyword>
<dbReference type="EMBL" id="PVWJ01000198">
    <property type="protein sequence ID" value="PSB00508.1"/>
    <property type="molecule type" value="Genomic_DNA"/>
</dbReference>
<keyword evidence="1" id="KW-0472">Membrane</keyword>